<dbReference type="NCBIfam" id="TIGR03971">
    <property type="entry name" value="SDR_subfam_1"/>
    <property type="match status" value="1"/>
</dbReference>
<comment type="similarity">
    <text evidence="1 4">Belongs to the short-chain dehydrogenases/reductases (SDR) family.</text>
</comment>
<keyword evidence="3" id="KW-0520">NAD</keyword>
<dbReference type="Gene3D" id="3.40.50.720">
    <property type="entry name" value="NAD(P)-binding Rossmann-like Domain"/>
    <property type="match status" value="1"/>
</dbReference>
<dbReference type="EMBL" id="JAWLJX010000004">
    <property type="protein sequence ID" value="MDV6262727.1"/>
    <property type="molecule type" value="Genomic_DNA"/>
</dbReference>
<accession>A0ABU4BEU1</accession>
<dbReference type="NCBIfam" id="NF009467">
    <property type="entry name" value="PRK12826.1-3"/>
    <property type="match status" value="1"/>
</dbReference>
<comment type="caution">
    <text evidence="5">The sequence shown here is derived from an EMBL/GenBank/DDBJ whole genome shotgun (WGS) entry which is preliminary data.</text>
</comment>
<dbReference type="InterPro" id="IPR002347">
    <property type="entry name" value="SDR_fam"/>
</dbReference>
<dbReference type="PROSITE" id="PS00061">
    <property type="entry name" value="ADH_SHORT"/>
    <property type="match status" value="1"/>
</dbReference>
<keyword evidence="2" id="KW-0560">Oxidoreductase</keyword>
<evidence type="ECO:0000256" key="4">
    <source>
        <dbReference type="RuleBase" id="RU000363"/>
    </source>
</evidence>
<dbReference type="PRINTS" id="PR00081">
    <property type="entry name" value="GDHRDH"/>
</dbReference>
<dbReference type="PRINTS" id="PR00080">
    <property type="entry name" value="SDRFAMILY"/>
</dbReference>
<evidence type="ECO:0000313" key="5">
    <source>
        <dbReference type="EMBL" id="MDV6262727.1"/>
    </source>
</evidence>
<dbReference type="InterPro" id="IPR023985">
    <property type="entry name" value="SDR_subfam_1"/>
</dbReference>
<dbReference type="PANTHER" id="PTHR24321:SF8">
    <property type="entry name" value="ESTRADIOL 17-BETA-DEHYDROGENASE 8-RELATED"/>
    <property type="match status" value="1"/>
</dbReference>
<dbReference type="Proteomes" id="UP001185755">
    <property type="component" value="Unassembled WGS sequence"/>
</dbReference>
<reference evidence="5 6" key="1">
    <citation type="submission" date="2023-10" db="EMBL/GenBank/DDBJ databases">
        <title>Development of a sustainable strategy for remediation of hydrocarbon-contaminated territories based on the waste exchange concept.</title>
        <authorList>
            <person name="Krivoruchko A."/>
        </authorList>
    </citation>
    <scope>NUCLEOTIDE SEQUENCE [LARGE SCALE GENOMIC DNA]</scope>
    <source>
        <strain evidence="5 6">IEGM 1323</strain>
    </source>
</reference>
<organism evidence="5 6">
    <name type="scientific">Rhodococcoides yunnanense</name>
    <dbReference type="NCBI Taxonomy" id="278209"/>
    <lineage>
        <taxon>Bacteria</taxon>
        <taxon>Bacillati</taxon>
        <taxon>Actinomycetota</taxon>
        <taxon>Actinomycetes</taxon>
        <taxon>Mycobacteriales</taxon>
        <taxon>Nocardiaceae</taxon>
        <taxon>Rhodococcoides</taxon>
    </lineage>
</organism>
<dbReference type="InterPro" id="IPR020904">
    <property type="entry name" value="Sc_DH/Rdtase_CS"/>
</dbReference>
<sequence length="276" mass="29381">MSRFEGRVVLITGAARGQGRNHALRFAAEGADIIAVDACADVDTVGYDLATEEDLAETVRLVEQLDRRILASKTDVRNLEALKAAVDAGVAQLGRLDIVVANAGIAGSGTTHELSAQSWHNMIETNLTGVWNTTTAATPHILAGGKGGSMVLISSVAGMKGLPYNAHYTAAKHGVVGLMKSLANELGPHNIRVNTVNPTNVDTRMLLNDAIYKLFLPDEDSPTREQVVPLLHDMHVLDIPYVQVDDVSNVVLFLAGDESRYVTGISVPVDAGVLIK</sequence>
<dbReference type="Pfam" id="PF00106">
    <property type="entry name" value="adh_short"/>
    <property type="match status" value="1"/>
</dbReference>
<proteinExistence type="inferred from homology"/>
<keyword evidence="6" id="KW-1185">Reference proteome</keyword>
<gene>
    <name evidence="5" type="ORF">R3P96_15420</name>
</gene>
<evidence type="ECO:0000256" key="3">
    <source>
        <dbReference type="ARBA" id="ARBA00023027"/>
    </source>
</evidence>
<evidence type="ECO:0000313" key="6">
    <source>
        <dbReference type="Proteomes" id="UP001185755"/>
    </source>
</evidence>
<dbReference type="SUPFAM" id="SSF51735">
    <property type="entry name" value="NAD(P)-binding Rossmann-fold domains"/>
    <property type="match status" value="1"/>
</dbReference>
<evidence type="ECO:0000256" key="1">
    <source>
        <dbReference type="ARBA" id="ARBA00006484"/>
    </source>
</evidence>
<dbReference type="InterPro" id="IPR036291">
    <property type="entry name" value="NAD(P)-bd_dom_sf"/>
</dbReference>
<dbReference type="CDD" id="cd05233">
    <property type="entry name" value="SDR_c"/>
    <property type="match status" value="1"/>
</dbReference>
<dbReference type="RefSeq" id="WP_317565048.1">
    <property type="nucleotide sequence ID" value="NZ_JAWLJX010000004.1"/>
</dbReference>
<evidence type="ECO:0000256" key="2">
    <source>
        <dbReference type="ARBA" id="ARBA00023002"/>
    </source>
</evidence>
<dbReference type="PANTHER" id="PTHR24321">
    <property type="entry name" value="DEHYDROGENASES, SHORT CHAIN"/>
    <property type="match status" value="1"/>
</dbReference>
<name>A0ABU4BEU1_9NOCA</name>
<protein>
    <submittedName>
        <fullName evidence="5">Mycofactocin-coupled SDR family oxidoreductase</fullName>
    </submittedName>
</protein>